<dbReference type="Pfam" id="PF13489">
    <property type="entry name" value="Methyltransf_23"/>
    <property type="match status" value="1"/>
</dbReference>
<dbReference type="InterPro" id="IPR029063">
    <property type="entry name" value="SAM-dependent_MTases_sf"/>
</dbReference>
<keyword evidence="1" id="KW-0808">Transferase</keyword>
<dbReference type="GO" id="GO:0032259">
    <property type="term" value="P:methylation"/>
    <property type="evidence" value="ECO:0007669"/>
    <property type="project" value="UniProtKB-KW"/>
</dbReference>
<dbReference type="GO" id="GO:0102208">
    <property type="term" value="F:2-polyprenyl-6-hydroxyphenol methylase activity"/>
    <property type="evidence" value="ECO:0007669"/>
    <property type="project" value="UniProtKB-EC"/>
</dbReference>
<evidence type="ECO:0000313" key="2">
    <source>
        <dbReference type="Proteomes" id="UP001556220"/>
    </source>
</evidence>
<dbReference type="EC" id="2.1.1.222" evidence="1"/>
<keyword evidence="1" id="KW-0489">Methyltransferase</keyword>
<sequence>MTVINGRPCYAPDLARESPGFKAEHFAELAALEDGHFWFRARNKLIIHVLRRHFPQAQNMLEIGCGTGYVLRGVAQHFPQLRMSGSEIFLEGLSFAARRVPRADLFQMDAQQIPFVDEFDLVGAFDVIEHIADDERVLREIHRALKPGGGALFTVPQHPGLWSIQDVHACHVRRYRRHELANKLRSAGFRIVFSTSFVSLLLPILATSRWRQRHAGGEHEMTGEFKLPAAINTALYGVLRLEHWLIAMGLRFPIGGTRLIAAVRLDG</sequence>
<dbReference type="PANTHER" id="PTHR43861">
    <property type="entry name" value="TRANS-ACONITATE 2-METHYLTRANSFERASE-RELATED"/>
    <property type="match status" value="1"/>
</dbReference>
<dbReference type="EC" id="2.1.1.64" evidence="1"/>
<proteinExistence type="predicted"/>
<name>A0ABV3QC58_9GAMM</name>
<keyword evidence="2" id="KW-1185">Reference proteome</keyword>
<accession>A0ABV3QC58</accession>
<protein>
    <submittedName>
        <fullName evidence="1">Class I SAM-dependent methyltransferase</fullName>
        <ecNumber evidence="1">2.1.1.222</ecNumber>
        <ecNumber evidence="1">2.1.1.64</ecNumber>
    </submittedName>
</protein>
<dbReference type="Proteomes" id="UP001556220">
    <property type="component" value="Unassembled WGS sequence"/>
</dbReference>
<reference evidence="1 2" key="1">
    <citation type="submission" date="2024-06" db="EMBL/GenBank/DDBJ databases">
        <authorList>
            <person name="Woo H."/>
        </authorList>
    </citation>
    <scope>NUCLEOTIDE SEQUENCE [LARGE SCALE GENOMIC DNA]</scope>
    <source>
        <strain evidence="1 2">Si-c</strain>
    </source>
</reference>
<dbReference type="Gene3D" id="3.40.50.150">
    <property type="entry name" value="Vaccinia Virus protein VP39"/>
    <property type="match status" value="1"/>
</dbReference>
<dbReference type="CDD" id="cd02440">
    <property type="entry name" value="AdoMet_MTases"/>
    <property type="match status" value="1"/>
</dbReference>
<dbReference type="GO" id="GO:0061542">
    <property type="term" value="F:3-demethylubiquinol 3-O-methyltransferase activity"/>
    <property type="evidence" value="ECO:0007669"/>
    <property type="project" value="UniProtKB-EC"/>
</dbReference>
<evidence type="ECO:0000313" key="1">
    <source>
        <dbReference type="EMBL" id="MEW9571377.1"/>
    </source>
</evidence>
<organism evidence="1 2">
    <name type="scientific">Rhodanobacter lycopersici</name>
    <dbReference type="NCBI Taxonomy" id="3162487"/>
    <lineage>
        <taxon>Bacteria</taxon>
        <taxon>Pseudomonadati</taxon>
        <taxon>Pseudomonadota</taxon>
        <taxon>Gammaproteobacteria</taxon>
        <taxon>Lysobacterales</taxon>
        <taxon>Rhodanobacteraceae</taxon>
        <taxon>Rhodanobacter</taxon>
    </lineage>
</organism>
<dbReference type="EMBL" id="JBFOHK010000001">
    <property type="protein sequence ID" value="MEW9571377.1"/>
    <property type="molecule type" value="Genomic_DNA"/>
</dbReference>
<dbReference type="RefSeq" id="WP_367853419.1">
    <property type="nucleotide sequence ID" value="NZ_JBFOHK010000001.1"/>
</dbReference>
<gene>
    <name evidence="1" type="ORF">ABQJ54_06420</name>
</gene>
<comment type="caution">
    <text evidence="1">The sequence shown here is derived from an EMBL/GenBank/DDBJ whole genome shotgun (WGS) entry which is preliminary data.</text>
</comment>
<dbReference type="SUPFAM" id="SSF53335">
    <property type="entry name" value="S-adenosyl-L-methionine-dependent methyltransferases"/>
    <property type="match status" value="1"/>
</dbReference>